<accession>A0A166HML4</accession>
<feature type="domain" description="Peptidase M28" evidence="10">
    <location>
        <begin position="228"/>
        <end position="430"/>
    </location>
</feature>
<keyword evidence="5 9" id="KW-0732">Signal</keyword>
<evidence type="ECO:0000259" key="10">
    <source>
        <dbReference type="Pfam" id="PF04389"/>
    </source>
</evidence>
<evidence type="ECO:0000256" key="5">
    <source>
        <dbReference type="ARBA" id="ARBA00022729"/>
    </source>
</evidence>
<evidence type="ECO:0000256" key="3">
    <source>
        <dbReference type="ARBA" id="ARBA00022670"/>
    </source>
</evidence>
<keyword evidence="4 9" id="KW-0479">Metal-binding</keyword>
<organism evidence="11 12">
    <name type="scientific">Athelia psychrophila</name>
    <dbReference type="NCBI Taxonomy" id="1759441"/>
    <lineage>
        <taxon>Eukaryota</taxon>
        <taxon>Fungi</taxon>
        <taxon>Dikarya</taxon>
        <taxon>Basidiomycota</taxon>
        <taxon>Agaricomycotina</taxon>
        <taxon>Agaricomycetes</taxon>
        <taxon>Agaricomycetidae</taxon>
        <taxon>Atheliales</taxon>
        <taxon>Atheliaceae</taxon>
        <taxon>Athelia</taxon>
    </lineage>
</organism>
<keyword evidence="3 9" id="KW-0645">Protease</keyword>
<proteinExistence type="inferred from homology"/>
<dbReference type="STRING" id="436010.A0A166HML4"/>
<evidence type="ECO:0000256" key="7">
    <source>
        <dbReference type="ARBA" id="ARBA00022833"/>
    </source>
</evidence>
<protein>
    <recommendedName>
        <fullName evidence="9">Peptide hydrolase</fullName>
        <ecNumber evidence="9">3.4.-.-</ecNumber>
    </recommendedName>
</protein>
<keyword evidence="2" id="KW-0031">Aminopeptidase</keyword>
<sequence length="447" mass="49117">MLANLVPLITLALAGARVAAQQTYLGNSDDGSASFLSLLDSAGGPATETLSTLIVNSFTTQQREELMLKLLEQHDVVDVMHMTGHGEGLDEQRLIEIFGQDGLTIASEGDKLRLKKDGVSFMDVTDNQRLGELNAQRLTTKSIQPLQVLEERKLAVQSMFPADLDATHLKADIEKLSSFWNRSYRSQWGLLSSNWIYDQAEAILNTSNGGTTTSIKKFHHKFPQNSIIARIESADSSVRAEDKEVIIVSAHQDSLNYRLPFYRAPGADDDGSGSVTILQVLRSLVSQSFIPPPHIAIEFQWYAAEEGGLLGSQDVAAAYEQAHADVKGVLHMDMTAFLRNGTTPIIAFFDTNTDKNLTRFGTQVVEEYLPLGWNTTNCGTSCGSDHMSWTKAGYPAIFVAEGLVENFADGIHTINDNLDSQGQYSFEHMLEFVKLGIAFVAEYSVAE</sequence>
<dbReference type="InterPro" id="IPR045175">
    <property type="entry name" value="M28_fam"/>
</dbReference>
<evidence type="ECO:0000313" key="12">
    <source>
        <dbReference type="Proteomes" id="UP000076532"/>
    </source>
</evidence>
<reference evidence="11 12" key="1">
    <citation type="journal article" date="2016" name="Mol. Biol. Evol.">
        <title>Comparative Genomics of Early-Diverging Mushroom-Forming Fungi Provides Insights into the Origins of Lignocellulose Decay Capabilities.</title>
        <authorList>
            <person name="Nagy L.G."/>
            <person name="Riley R."/>
            <person name="Tritt A."/>
            <person name="Adam C."/>
            <person name="Daum C."/>
            <person name="Floudas D."/>
            <person name="Sun H."/>
            <person name="Yadav J.S."/>
            <person name="Pangilinan J."/>
            <person name="Larsson K.H."/>
            <person name="Matsuura K."/>
            <person name="Barry K."/>
            <person name="Labutti K."/>
            <person name="Kuo R."/>
            <person name="Ohm R.A."/>
            <person name="Bhattacharya S.S."/>
            <person name="Shirouzu T."/>
            <person name="Yoshinaga Y."/>
            <person name="Martin F.M."/>
            <person name="Grigoriev I.V."/>
            <person name="Hibbett D.S."/>
        </authorList>
    </citation>
    <scope>NUCLEOTIDE SEQUENCE [LARGE SCALE GENOMIC DNA]</scope>
    <source>
        <strain evidence="11 12">CBS 109695</strain>
    </source>
</reference>
<name>A0A166HML4_9AGAM</name>
<dbReference type="Pfam" id="PF04389">
    <property type="entry name" value="Peptidase_M28"/>
    <property type="match status" value="1"/>
</dbReference>
<evidence type="ECO:0000256" key="9">
    <source>
        <dbReference type="RuleBase" id="RU361240"/>
    </source>
</evidence>
<dbReference type="Gene3D" id="3.40.630.10">
    <property type="entry name" value="Zn peptidases"/>
    <property type="match status" value="1"/>
</dbReference>
<dbReference type="PANTHER" id="PTHR12147">
    <property type="entry name" value="METALLOPEPTIDASE M28 FAMILY MEMBER"/>
    <property type="match status" value="1"/>
</dbReference>
<keyword evidence="12" id="KW-1185">Reference proteome</keyword>
<dbReference type="SUPFAM" id="SSF53187">
    <property type="entry name" value="Zn-dependent exopeptidases"/>
    <property type="match status" value="1"/>
</dbReference>
<dbReference type="OrthoDB" id="2214at2759"/>
<feature type="chain" id="PRO_5007748838" description="Peptide hydrolase" evidence="9">
    <location>
        <begin position="21"/>
        <end position="447"/>
    </location>
</feature>
<dbReference type="GO" id="GO:0046872">
    <property type="term" value="F:metal ion binding"/>
    <property type="evidence" value="ECO:0007669"/>
    <property type="project" value="UniProtKB-KW"/>
</dbReference>
<evidence type="ECO:0000256" key="1">
    <source>
        <dbReference type="ARBA" id="ARBA00001947"/>
    </source>
</evidence>
<evidence type="ECO:0000313" key="11">
    <source>
        <dbReference type="EMBL" id="KZP19025.1"/>
    </source>
</evidence>
<dbReference type="GO" id="GO:0008235">
    <property type="term" value="F:metalloexopeptidase activity"/>
    <property type="evidence" value="ECO:0007669"/>
    <property type="project" value="InterPro"/>
</dbReference>
<evidence type="ECO:0000256" key="8">
    <source>
        <dbReference type="ARBA" id="ARBA00043962"/>
    </source>
</evidence>
<dbReference type="GO" id="GO:0006508">
    <property type="term" value="P:proteolysis"/>
    <property type="evidence" value="ECO:0007669"/>
    <property type="project" value="UniProtKB-KW"/>
</dbReference>
<dbReference type="EC" id="3.4.-.-" evidence="9"/>
<dbReference type="PANTHER" id="PTHR12147:SF56">
    <property type="entry name" value="AMINOPEPTIDASE YDR415C-RELATED"/>
    <property type="match status" value="1"/>
</dbReference>
<evidence type="ECO:0000256" key="2">
    <source>
        <dbReference type="ARBA" id="ARBA00022438"/>
    </source>
</evidence>
<dbReference type="EMBL" id="KV417567">
    <property type="protein sequence ID" value="KZP19025.1"/>
    <property type="molecule type" value="Genomic_DNA"/>
</dbReference>
<evidence type="ECO:0000256" key="4">
    <source>
        <dbReference type="ARBA" id="ARBA00022723"/>
    </source>
</evidence>
<gene>
    <name evidence="11" type="ORF">FIBSPDRAFT_933081</name>
</gene>
<keyword evidence="6 9" id="KW-0378">Hydrolase</keyword>
<keyword evidence="7 9" id="KW-0862">Zinc</keyword>
<comment type="similarity">
    <text evidence="8">Belongs to the peptidase M28 family. M28E subfamily.</text>
</comment>
<evidence type="ECO:0000256" key="6">
    <source>
        <dbReference type="ARBA" id="ARBA00022801"/>
    </source>
</evidence>
<dbReference type="AlphaFoldDB" id="A0A166HML4"/>
<dbReference type="InterPro" id="IPR007484">
    <property type="entry name" value="Peptidase_M28"/>
</dbReference>
<dbReference type="GO" id="GO:0004177">
    <property type="term" value="F:aminopeptidase activity"/>
    <property type="evidence" value="ECO:0007669"/>
    <property type="project" value="UniProtKB-KW"/>
</dbReference>
<comment type="cofactor">
    <cofactor evidence="1">
        <name>Zn(2+)</name>
        <dbReference type="ChEBI" id="CHEBI:29105"/>
    </cofactor>
</comment>
<feature type="signal peptide" evidence="9">
    <location>
        <begin position="1"/>
        <end position="20"/>
    </location>
</feature>
<dbReference type="Proteomes" id="UP000076532">
    <property type="component" value="Unassembled WGS sequence"/>
</dbReference>